<dbReference type="InterPro" id="IPR036812">
    <property type="entry name" value="NAD(P)_OxRdtase_dom_sf"/>
</dbReference>
<dbReference type="Gene3D" id="3.20.20.100">
    <property type="entry name" value="NADP-dependent oxidoreductase domain"/>
    <property type="match status" value="1"/>
</dbReference>
<protein>
    <submittedName>
        <fullName evidence="8">Aldo/keto reductase</fullName>
    </submittedName>
</protein>
<keyword evidence="2" id="KW-0521">NADP</keyword>
<evidence type="ECO:0000259" key="7">
    <source>
        <dbReference type="Pfam" id="PF00248"/>
    </source>
</evidence>
<reference evidence="8 9" key="1">
    <citation type="submission" date="2017-06" db="EMBL/GenBank/DDBJ databases">
        <title>the draft geome sequence of Illustriluteabacillus marina B3227.</title>
        <authorList>
            <person name="He R.-H."/>
            <person name="Du Z.-J."/>
        </authorList>
    </citation>
    <scope>NUCLEOTIDE SEQUENCE [LARGE SCALE GENOMIC DNA]</scope>
    <source>
        <strain evidence="8 9">B3227</strain>
    </source>
</reference>
<feature type="site" description="Lowers pKa of active site Tyr" evidence="6">
    <location>
        <position position="79"/>
    </location>
</feature>
<evidence type="ECO:0000313" key="8">
    <source>
        <dbReference type="EMBL" id="PKR77885.1"/>
    </source>
</evidence>
<dbReference type="Pfam" id="PF00248">
    <property type="entry name" value="Aldo_ket_red"/>
    <property type="match status" value="1"/>
</dbReference>
<dbReference type="FunFam" id="3.20.20.100:FF:000015">
    <property type="entry name" value="Oxidoreductase, aldo/keto reductase family"/>
    <property type="match status" value="1"/>
</dbReference>
<evidence type="ECO:0000256" key="5">
    <source>
        <dbReference type="PIRSR" id="PIRSR000097-2"/>
    </source>
</evidence>
<evidence type="ECO:0000256" key="2">
    <source>
        <dbReference type="ARBA" id="ARBA00022857"/>
    </source>
</evidence>
<feature type="binding site" evidence="5">
    <location>
        <position position="112"/>
    </location>
    <ligand>
        <name>substrate</name>
    </ligand>
</feature>
<proteinExistence type="inferred from homology"/>
<dbReference type="PROSITE" id="PS00062">
    <property type="entry name" value="ALDOKETO_REDUCTASE_2"/>
    <property type="match status" value="1"/>
</dbReference>
<dbReference type="PROSITE" id="PS00798">
    <property type="entry name" value="ALDOKETO_REDUCTASE_1"/>
    <property type="match status" value="1"/>
</dbReference>
<gene>
    <name evidence="8" type="ORF">CEY16_08120</name>
</gene>
<evidence type="ECO:0000256" key="1">
    <source>
        <dbReference type="ARBA" id="ARBA00007905"/>
    </source>
</evidence>
<dbReference type="PROSITE" id="PS00063">
    <property type="entry name" value="ALDOKETO_REDUCTASE_3"/>
    <property type="match status" value="1"/>
</dbReference>
<dbReference type="PRINTS" id="PR00069">
    <property type="entry name" value="ALDKETRDTASE"/>
</dbReference>
<dbReference type="EMBL" id="PJNH01000002">
    <property type="protein sequence ID" value="PKR77885.1"/>
    <property type="molecule type" value="Genomic_DNA"/>
</dbReference>
<dbReference type="OrthoDB" id="9804790at2"/>
<comment type="similarity">
    <text evidence="1">Belongs to the aldo/keto reductase family.</text>
</comment>
<keyword evidence="3" id="KW-0560">Oxidoreductase</keyword>
<dbReference type="AlphaFoldDB" id="A0A2I0QU56"/>
<evidence type="ECO:0000256" key="3">
    <source>
        <dbReference type="ARBA" id="ARBA00023002"/>
    </source>
</evidence>
<dbReference type="Proteomes" id="UP000243524">
    <property type="component" value="Unassembled WGS sequence"/>
</dbReference>
<organism evidence="8 9">
    <name type="scientific">Halalkalibacillus sediminis</name>
    <dbReference type="NCBI Taxonomy" id="2018042"/>
    <lineage>
        <taxon>Bacteria</taxon>
        <taxon>Bacillati</taxon>
        <taxon>Bacillota</taxon>
        <taxon>Bacilli</taxon>
        <taxon>Bacillales</taxon>
        <taxon>Bacillaceae</taxon>
        <taxon>Halalkalibacillus</taxon>
    </lineage>
</organism>
<dbReference type="PANTHER" id="PTHR43827:SF3">
    <property type="entry name" value="NADP-DEPENDENT OXIDOREDUCTASE DOMAIN-CONTAINING PROTEIN"/>
    <property type="match status" value="1"/>
</dbReference>
<dbReference type="GO" id="GO:0016616">
    <property type="term" value="F:oxidoreductase activity, acting on the CH-OH group of donors, NAD or NADP as acceptor"/>
    <property type="evidence" value="ECO:0007669"/>
    <property type="project" value="UniProtKB-ARBA"/>
</dbReference>
<feature type="domain" description="NADP-dependent oxidoreductase" evidence="7">
    <location>
        <begin position="29"/>
        <end position="262"/>
    </location>
</feature>
<dbReference type="RefSeq" id="WP_101331493.1">
    <property type="nucleotide sequence ID" value="NZ_PJNH01000002.1"/>
</dbReference>
<evidence type="ECO:0000256" key="4">
    <source>
        <dbReference type="PIRSR" id="PIRSR000097-1"/>
    </source>
</evidence>
<sequence>MIKNLQDTYTLNNGVQMPGVGLGVYKADDGEEVTSAVRTAIDHGYRLIDTASFYGNERGVGEGIRESSMNQNDIFLTSKVWNDEQGYDETLRAFEASLGRFGFNNLDMYLIHWPVPGKFKETWKALERLYDERVIQAIGVSNFHKHHLEDLMKDANVKPAVNQVEYHPHLSQGELKPFCDKHDIRMQAWSPLKRGKLFDEPTVADIAREHGRTPAQIILRWDLQTGVATIPKSTNKERIVENADIFNFELSEHDMTRLKNMNIDDRTGPNPDEMFK</sequence>
<evidence type="ECO:0000313" key="9">
    <source>
        <dbReference type="Proteomes" id="UP000243524"/>
    </source>
</evidence>
<evidence type="ECO:0000256" key="6">
    <source>
        <dbReference type="PIRSR" id="PIRSR000097-3"/>
    </source>
</evidence>
<dbReference type="InterPro" id="IPR023210">
    <property type="entry name" value="NADP_OxRdtase_dom"/>
</dbReference>
<accession>A0A2I0QU56</accession>
<dbReference type="SUPFAM" id="SSF51430">
    <property type="entry name" value="NAD(P)-linked oxidoreductase"/>
    <property type="match status" value="1"/>
</dbReference>
<feature type="active site" description="Proton donor" evidence="4">
    <location>
        <position position="54"/>
    </location>
</feature>
<dbReference type="InterPro" id="IPR018170">
    <property type="entry name" value="Aldo/ket_reductase_CS"/>
</dbReference>
<dbReference type="PIRSF" id="PIRSF000097">
    <property type="entry name" value="AKR"/>
    <property type="match status" value="1"/>
</dbReference>
<keyword evidence="9" id="KW-1185">Reference proteome</keyword>
<dbReference type="InterPro" id="IPR020471">
    <property type="entry name" value="AKR"/>
</dbReference>
<comment type="caution">
    <text evidence="8">The sequence shown here is derived from an EMBL/GenBank/DDBJ whole genome shotgun (WGS) entry which is preliminary data.</text>
</comment>
<dbReference type="PANTHER" id="PTHR43827">
    <property type="entry name" value="2,5-DIKETO-D-GLUCONIC ACID REDUCTASE"/>
    <property type="match status" value="1"/>
</dbReference>
<name>A0A2I0QU56_9BACI</name>